<keyword evidence="10" id="KW-1185">Reference proteome</keyword>
<evidence type="ECO:0000256" key="3">
    <source>
        <dbReference type="ARBA" id="ARBA00022771"/>
    </source>
</evidence>
<evidence type="ECO:0000259" key="7">
    <source>
        <dbReference type="PROSITE" id="PS50089"/>
    </source>
</evidence>
<dbReference type="PROSITE" id="PS50089">
    <property type="entry name" value="ZF_RING_2"/>
    <property type="match status" value="1"/>
</dbReference>
<keyword evidence="4" id="KW-0862">Zinc</keyword>
<feature type="domain" description="RING-type" evidence="7">
    <location>
        <begin position="14"/>
        <end position="57"/>
    </location>
</feature>
<proteinExistence type="inferred from homology"/>
<protein>
    <submittedName>
        <fullName evidence="9">Tripartite motif-containing protein 40</fullName>
    </submittedName>
</protein>
<evidence type="ECO:0000256" key="2">
    <source>
        <dbReference type="ARBA" id="ARBA00022723"/>
    </source>
</evidence>
<dbReference type="PANTHER" id="PTHR24103">
    <property type="entry name" value="E3 UBIQUITIN-PROTEIN LIGASE TRIM"/>
    <property type="match status" value="1"/>
</dbReference>
<dbReference type="Proteomes" id="UP001166674">
    <property type="component" value="Unassembled WGS sequence"/>
</dbReference>
<dbReference type="InterPro" id="IPR001841">
    <property type="entry name" value="Znf_RING"/>
</dbReference>
<evidence type="ECO:0000256" key="4">
    <source>
        <dbReference type="ARBA" id="ARBA00022833"/>
    </source>
</evidence>
<organism evidence="9 10">
    <name type="scientific">Sciurus carolinensis</name>
    <name type="common">Eastern gray squirrel</name>
    <dbReference type="NCBI Taxonomy" id="30640"/>
    <lineage>
        <taxon>Eukaryota</taxon>
        <taxon>Metazoa</taxon>
        <taxon>Chordata</taxon>
        <taxon>Craniata</taxon>
        <taxon>Vertebrata</taxon>
        <taxon>Euteleostomi</taxon>
        <taxon>Mammalia</taxon>
        <taxon>Eutheria</taxon>
        <taxon>Euarchontoglires</taxon>
        <taxon>Glires</taxon>
        <taxon>Rodentia</taxon>
        <taxon>Sciuromorpha</taxon>
        <taxon>Sciuridae</taxon>
        <taxon>Sciurinae</taxon>
        <taxon>Sciurini</taxon>
        <taxon>Sciurus</taxon>
    </lineage>
</organism>
<dbReference type="Gene3D" id="3.30.160.60">
    <property type="entry name" value="Classic Zinc Finger"/>
    <property type="match status" value="1"/>
</dbReference>
<dbReference type="SMART" id="SM00184">
    <property type="entry name" value="RING"/>
    <property type="match status" value="1"/>
</dbReference>
<dbReference type="PROSITE" id="PS00518">
    <property type="entry name" value="ZF_RING_1"/>
    <property type="match status" value="1"/>
</dbReference>
<dbReference type="SUPFAM" id="SSF57845">
    <property type="entry name" value="B-box zinc-binding domain"/>
    <property type="match status" value="1"/>
</dbReference>
<dbReference type="InterPro" id="IPR013083">
    <property type="entry name" value="Znf_RING/FYVE/PHD"/>
</dbReference>
<keyword evidence="3 5" id="KW-0863">Zinc-finger</keyword>
<comment type="caution">
    <text evidence="9">The sequence shown here is derived from an EMBL/GenBank/DDBJ whole genome shotgun (WGS) entry which is preliminary data.</text>
</comment>
<comment type="similarity">
    <text evidence="1">Belongs to the TRIM/RBCC family.</text>
</comment>
<evidence type="ECO:0000256" key="5">
    <source>
        <dbReference type="PROSITE-ProRule" id="PRU00024"/>
    </source>
</evidence>
<dbReference type="GO" id="GO:0008270">
    <property type="term" value="F:zinc ion binding"/>
    <property type="evidence" value="ECO:0007669"/>
    <property type="project" value="UniProtKB-KW"/>
</dbReference>
<dbReference type="InterPro" id="IPR018957">
    <property type="entry name" value="Znf_C3HC4_RING-type"/>
</dbReference>
<evidence type="ECO:0000313" key="10">
    <source>
        <dbReference type="Proteomes" id="UP001166674"/>
    </source>
</evidence>
<dbReference type="Gene3D" id="3.30.40.10">
    <property type="entry name" value="Zinc/RING finger domain, C3HC4 (zinc finger)"/>
    <property type="match status" value="1"/>
</dbReference>
<dbReference type="InterPro" id="IPR017907">
    <property type="entry name" value="Znf_RING_CS"/>
</dbReference>
<dbReference type="SUPFAM" id="SSF57850">
    <property type="entry name" value="RING/U-box"/>
    <property type="match status" value="1"/>
</dbReference>
<gene>
    <name evidence="9" type="ORF">SUZIE_138275</name>
</gene>
<accession>A0AA41MQW9</accession>
<dbReference type="InterPro" id="IPR000315">
    <property type="entry name" value="Znf_B-box"/>
</dbReference>
<feature type="coiled-coil region" evidence="6">
    <location>
        <begin position="115"/>
        <end position="156"/>
    </location>
</feature>
<evidence type="ECO:0000256" key="6">
    <source>
        <dbReference type="SAM" id="Coils"/>
    </source>
</evidence>
<dbReference type="Pfam" id="PF00097">
    <property type="entry name" value="zf-C3HC4"/>
    <property type="match status" value="1"/>
</dbReference>
<dbReference type="InterPro" id="IPR050143">
    <property type="entry name" value="TRIM/RBCC"/>
</dbReference>
<keyword evidence="6" id="KW-0175">Coiled coil</keyword>
<feature type="domain" description="B box-type" evidence="8">
    <location>
        <begin position="66"/>
        <end position="107"/>
    </location>
</feature>
<dbReference type="AlphaFoldDB" id="A0AA41MQW9"/>
<keyword evidence="2" id="KW-0479">Metal-binding</keyword>
<dbReference type="PROSITE" id="PS50119">
    <property type="entry name" value="ZF_BBOX"/>
    <property type="match status" value="1"/>
</dbReference>
<dbReference type="EMBL" id="JAATJV010276368">
    <property type="protein sequence ID" value="MBZ3876505.1"/>
    <property type="molecule type" value="Genomic_DNA"/>
</dbReference>
<reference evidence="9" key="1">
    <citation type="submission" date="2020-03" db="EMBL/GenBank/DDBJ databases">
        <title>Studies in the Genomics of Life Span.</title>
        <authorList>
            <person name="Glass D."/>
        </authorList>
    </citation>
    <scope>NUCLEOTIDE SEQUENCE</scope>
    <source>
        <strain evidence="9">SUZIE</strain>
        <tissue evidence="9">Muscle</tissue>
    </source>
</reference>
<sequence length="235" mass="26839">MVSLQEDSQEEDVCPICQEHPKEAVRTDCKHLFCQVCLAQHIDKALASEALCCPLCRKPYSEGVLGDPYICHKHQKRFQRFCEKSKCLLCVECLESPEHQSHSEPTIENAISHYKERLNRRCRRLRKDIGELQRLKAQEEEKLQALQVNCGNHKLEAELVSQHQDKGHLDVLPQQHLDQLEDTSAEEARILDLSKAITQISLLVADLESTAKELDANTLVVCTLRHLPNTGILFE</sequence>
<evidence type="ECO:0000256" key="1">
    <source>
        <dbReference type="ARBA" id="ARBA00008518"/>
    </source>
</evidence>
<evidence type="ECO:0000259" key="8">
    <source>
        <dbReference type="PROSITE" id="PS50119"/>
    </source>
</evidence>
<name>A0AA41MQW9_SCICA</name>
<evidence type="ECO:0000313" key="9">
    <source>
        <dbReference type="EMBL" id="MBZ3876505.1"/>
    </source>
</evidence>